<dbReference type="PANTHER" id="PTHR35936">
    <property type="entry name" value="MEMBRANE-BOUND LYTIC MUREIN TRANSGLYCOSYLASE F"/>
    <property type="match status" value="1"/>
</dbReference>
<sequence>MFKKLLLTSVAVAVAVPAFAQSSLIDRINDHGTIVVGTEGTYKPFTYHNADGKLTGYDVEVTRAVAKKLGVKVDFRETEWSGMLAGLKSGRFDMVANQISLTTPARRATFDKSAPYDYSSDVLVTRKDENSIKGLNDIKGKRAASALNSHYGEVAQQYGAIIVPVDGMAMALTLIGQKRADLTFNDSLSVLDYLKQHPNAPYKIVWASPDKRAVGFGLNKGNEQALEKINAALEELRKDGTLKQLGIEFFGKDISVK</sequence>
<evidence type="ECO:0000259" key="6">
    <source>
        <dbReference type="SMART" id="SM00062"/>
    </source>
</evidence>
<protein>
    <submittedName>
        <fullName evidence="7">Amino acid ABC transporter substrate-binding protein</fullName>
    </submittedName>
</protein>
<dbReference type="PANTHER" id="PTHR35936:SF35">
    <property type="entry name" value="L-CYSTINE-BINDING PROTEIN TCYJ"/>
    <property type="match status" value="1"/>
</dbReference>
<feature type="chain" id="PRO_5019015614" evidence="5">
    <location>
        <begin position="21"/>
        <end position="257"/>
    </location>
</feature>
<dbReference type="RefSeq" id="WP_126600593.1">
    <property type="nucleotide sequence ID" value="NZ_LR134510.1"/>
</dbReference>
<dbReference type="InterPro" id="IPR001638">
    <property type="entry name" value="Solute-binding_3/MltF_N"/>
</dbReference>
<keyword evidence="3 5" id="KW-0732">Signal</keyword>
<dbReference type="SMART" id="SM00062">
    <property type="entry name" value="PBPb"/>
    <property type="match status" value="1"/>
</dbReference>
<accession>A0A448TW06</accession>
<dbReference type="EMBL" id="LR134510">
    <property type="protein sequence ID" value="VEJ10125.1"/>
    <property type="molecule type" value="Genomic_DNA"/>
</dbReference>
<dbReference type="KEGG" id="adp:NCTC12871_01633"/>
<dbReference type="GO" id="GO:0030313">
    <property type="term" value="C:cell envelope"/>
    <property type="evidence" value="ECO:0007669"/>
    <property type="project" value="UniProtKB-SubCell"/>
</dbReference>
<evidence type="ECO:0000313" key="7">
    <source>
        <dbReference type="EMBL" id="VEJ10125.1"/>
    </source>
</evidence>
<reference evidence="7 8" key="1">
    <citation type="submission" date="2018-12" db="EMBL/GenBank/DDBJ databases">
        <authorList>
            <consortium name="Pathogen Informatics"/>
        </authorList>
    </citation>
    <scope>NUCLEOTIDE SEQUENCE [LARGE SCALE GENOMIC DNA]</scope>
    <source>
        <strain evidence="7 8">NCTC12871</strain>
    </source>
</reference>
<keyword evidence="8" id="KW-1185">Reference proteome</keyword>
<dbReference type="Pfam" id="PF00497">
    <property type="entry name" value="SBP_bac_3"/>
    <property type="match status" value="1"/>
</dbReference>
<evidence type="ECO:0000256" key="5">
    <source>
        <dbReference type="SAM" id="SignalP"/>
    </source>
</evidence>
<evidence type="ECO:0000256" key="4">
    <source>
        <dbReference type="RuleBase" id="RU003744"/>
    </source>
</evidence>
<dbReference type="PROSITE" id="PS01039">
    <property type="entry name" value="SBP_BACTERIAL_3"/>
    <property type="match status" value="1"/>
</dbReference>
<dbReference type="InterPro" id="IPR018313">
    <property type="entry name" value="SBP_3_CS"/>
</dbReference>
<feature type="signal peptide" evidence="5">
    <location>
        <begin position="1"/>
        <end position="20"/>
    </location>
</feature>
<dbReference type="OrthoDB" id="368476at2"/>
<comment type="similarity">
    <text evidence="2 4">Belongs to the bacterial solute-binding protein 3 family.</text>
</comment>
<dbReference type="Gene3D" id="3.40.190.10">
    <property type="entry name" value="Periplasmic binding protein-like II"/>
    <property type="match status" value="2"/>
</dbReference>
<evidence type="ECO:0000313" key="8">
    <source>
        <dbReference type="Proteomes" id="UP000279799"/>
    </source>
</evidence>
<evidence type="ECO:0000256" key="3">
    <source>
        <dbReference type="ARBA" id="ARBA00022729"/>
    </source>
</evidence>
<gene>
    <name evidence="7" type="ORF">NCTC12871_01633</name>
</gene>
<evidence type="ECO:0000256" key="1">
    <source>
        <dbReference type="ARBA" id="ARBA00004196"/>
    </source>
</evidence>
<dbReference type="CDD" id="cd13711">
    <property type="entry name" value="PBP2_Ngo0372_TcyA"/>
    <property type="match status" value="1"/>
</dbReference>
<evidence type="ECO:0000256" key="2">
    <source>
        <dbReference type="ARBA" id="ARBA00010333"/>
    </source>
</evidence>
<organism evidence="7 8">
    <name type="scientific">Actinobacillus delphinicola</name>
    <dbReference type="NCBI Taxonomy" id="51161"/>
    <lineage>
        <taxon>Bacteria</taxon>
        <taxon>Pseudomonadati</taxon>
        <taxon>Pseudomonadota</taxon>
        <taxon>Gammaproteobacteria</taxon>
        <taxon>Pasteurellales</taxon>
        <taxon>Pasteurellaceae</taxon>
        <taxon>Actinobacillus</taxon>
    </lineage>
</organism>
<proteinExistence type="inferred from homology"/>
<dbReference type="SUPFAM" id="SSF53850">
    <property type="entry name" value="Periplasmic binding protein-like II"/>
    <property type="match status" value="1"/>
</dbReference>
<dbReference type="AlphaFoldDB" id="A0A448TW06"/>
<name>A0A448TW06_9PAST</name>
<comment type="subcellular location">
    <subcellularLocation>
        <location evidence="1">Cell envelope</location>
    </subcellularLocation>
</comment>
<dbReference type="Proteomes" id="UP000279799">
    <property type="component" value="Chromosome"/>
</dbReference>
<feature type="domain" description="Solute-binding protein family 3/N-terminal" evidence="6">
    <location>
        <begin position="33"/>
        <end position="253"/>
    </location>
</feature>